<feature type="region of interest" description="Disordered" evidence="5">
    <location>
        <begin position="177"/>
        <end position="196"/>
    </location>
</feature>
<keyword evidence="3 4" id="KW-0687">Ribonucleoprotein</keyword>
<dbReference type="AlphaFoldDB" id="A0A024G8V2"/>
<keyword evidence="7" id="KW-1185">Reference proteome</keyword>
<evidence type="ECO:0000256" key="5">
    <source>
        <dbReference type="SAM" id="MobiDB-lite"/>
    </source>
</evidence>
<dbReference type="GO" id="GO:0006412">
    <property type="term" value="P:translation"/>
    <property type="evidence" value="ECO:0007669"/>
    <property type="project" value="InterPro"/>
</dbReference>
<evidence type="ECO:0008006" key="8">
    <source>
        <dbReference type="Google" id="ProtNLM"/>
    </source>
</evidence>
<dbReference type="Pfam" id="PF00237">
    <property type="entry name" value="Ribosomal_L22"/>
    <property type="match status" value="1"/>
</dbReference>
<dbReference type="Proteomes" id="UP000053237">
    <property type="component" value="Unassembled WGS sequence"/>
</dbReference>
<evidence type="ECO:0000256" key="3">
    <source>
        <dbReference type="ARBA" id="ARBA00023274"/>
    </source>
</evidence>
<reference evidence="6 7" key="1">
    <citation type="submission" date="2012-05" db="EMBL/GenBank/DDBJ databases">
        <title>Recombination and specialization in a pathogen metapopulation.</title>
        <authorList>
            <person name="Gardiner A."/>
            <person name="Kemen E."/>
            <person name="Schultz-Larsen T."/>
            <person name="MacLean D."/>
            <person name="Van Oosterhout C."/>
            <person name="Jones J.D.G."/>
        </authorList>
    </citation>
    <scope>NUCLEOTIDE SEQUENCE [LARGE SCALE GENOMIC DNA]</scope>
    <source>
        <strain evidence="6 7">Ac Nc2</strain>
    </source>
</reference>
<gene>
    <name evidence="6" type="ORF">BN9_037340</name>
</gene>
<dbReference type="PANTHER" id="PTHR13501:SF8">
    <property type="entry name" value="LARGE RIBOSOMAL SUBUNIT PROTEIN UL22M"/>
    <property type="match status" value="1"/>
</dbReference>
<keyword evidence="2 4" id="KW-0689">Ribosomal protein</keyword>
<evidence type="ECO:0000313" key="7">
    <source>
        <dbReference type="Proteomes" id="UP000053237"/>
    </source>
</evidence>
<feature type="compositionally biased region" description="Polar residues" evidence="5">
    <location>
        <begin position="186"/>
        <end position="196"/>
    </location>
</feature>
<dbReference type="InterPro" id="IPR036394">
    <property type="entry name" value="Ribosomal_uL22_sf"/>
</dbReference>
<dbReference type="PANTHER" id="PTHR13501">
    <property type="entry name" value="CHLOROPLAST 50S RIBOSOMAL PROTEIN L22-RELATED"/>
    <property type="match status" value="1"/>
</dbReference>
<dbReference type="GO" id="GO:0005762">
    <property type="term" value="C:mitochondrial large ribosomal subunit"/>
    <property type="evidence" value="ECO:0007669"/>
    <property type="project" value="TreeGrafter"/>
</dbReference>
<comment type="similarity">
    <text evidence="1 4">Belongs to the universal ribosomal protein uL22 family.</text>
</comment>
<dbReference type="SUPFAM" id="SSF54843">
    <property type="entry name" value="Ribosomal protein L22"/>
    <property type="match status" value="1"/>
</dbReference>
<accession>A0A024G8V2</accession>
<dbReference type="OrthoDB" id="416470at2759"/>
<organism evidence="6 7">
    <name type="scientific">Albugo candida</name>
    <dbReference type="NCBI Taxonomy" id="65357"/>
    <lineage>
        <taxon>Eukaryota</taxon>
        <taxon>Sar</taxon>
        <taxon>Stramenopiles</taxon>
        <taxon>Oomycota</taxon>
        <taxon>Peronosporomycetes</taxon>
        <taxon>Albuginales</taxon>
        <taxon>Albuginaceae</taxon>
        <taxon>Albugo</taxon>
    </lineage>
</organism>
<evidence type="ECO:0000256" key="2">
    <source>
        <dbReference type="ARBA" id="ARBA00022980"/>
    </source>
</evidence>
<comment type="caution">
    <text evidence="6">The sequence shown here is derived from an EMBL/GenBank/DDBJ whole genome shotgun (WGS) entry which is preliminary data.</text>
</comment>
<protein>
    <recommendedName>
        <fullName evidence="8">Ribosomal protein L22</fullName>
    </recommendedName>
</protein>
<dbReference type="InterPro" id="IPR001063">
    <property type="entry name" value="Ribosomal_uL22"/>
</dbReference>
<proteinExistence type="inferred from homology"/>
<dbReference type="InterPro" id="IPR047867">
    <property type="entry name" value="Ribosomal_uL22_bac/org-type"/>
</dbReference>
<name>A0A024G8V2_9STRA</name>
<dbReference type="GO" id="GO:0003735">
    <property type="term" value="F:structural constituent of ribosome"/>
    <property type="evidence" value="ECO:0007669"/>
    <property type="project" value="InterPro"/>
</dbReference>
<evidence type="ECO:0000256" key="1">
    <source>
        <dbReference type="ARBA" id="ARBA00009451"/>
    </source>
</evidence>
<dbReference type="STRING" id="65357.A0A024G8V2"/>
<dbReference type="InParanoid" id="A0A024G8V2"/>
<dbReference type="EMBL" id="CAIX01000041">
    <property type="protein sequence ID" value="CCI42950.1"/>
    <property type="molecule type" value="Genomic_DNA"/>
</dbReference>
<sequence length="196" mass="22360">MLRLRSFFVGPAAQKSCLNNAVTKAFPLQEQMRRLTIGTDSSTSDIDTVGEFLNATKPTEYRTVKTIKKDIRVSPRKLTYLAQQVRGLPAEEALLQMKFSRKRRATIVKATVQNAVNLADIRYNIEPENLKISEAFVTKGKYLKRLRIMGRGRSGIMHHPFSHLVIVLKEFEPEPKQRSRIAQRKAATQHNNGKKK</sequence>
<evidence type="ECO:0000313" key="6">
    <source>
        <dbReference type="EMBL" id="CCI42950.1"/>
    </source>
</evidence>
<dbReference type="Gene3D" id="3.90.470.10">
    <property type="entry name" value="Ribosomal protein L22/L17"/>
    <property type="match status" value="1"/>
</dbReference>
<evidence type="ECO:0000256" key="4">
    <source>
        <dbReference type="RuleBase" id="RU004005"/>
    </source>
</evidence>